<dbReference type="OMA" id="KKKWTTG"/>
<proteinExistence type="inferred from homology"/>
<evidence type="ECO:0000256" key="4">
    <source>
        <dbReference type="RuleBase" id="RU366057"/>
    </source>
</evidence>
<dbReference type="Pfam" id="PF03297">
    <property type="entry name" value="Ribosomal_S25"/>
    <property type="match status" value="1"/>
</dbReference>
<reference evidence="6 7" key="1">
    <citation type="submission" date="2011-08" db="EMBL/GenBank/DDBJ databases">
        <authorList>
            <person name="Liu Z.J."/>
            <person name="Shi F.L."/>
            <person name="Lu J.Q."/>
            <person name="Li M."/>
            <person name="Wang Z.L."/>
        </authorList>
    </citation>
    <scope>NUCLEOTIDE SEQUENCE [LARGE SCALE GENOMIC DNA]</scope>
    <source>
        <strain evidence="6 7">USNM 41457</strain>
    </source>
</reference>
<evidence type="ECO:0000313" key="7">
    <source>
        <dbReference type="Proteomes" id="UP000003163"/>
    </source>
</evidence>
<organism evidence="6 7">
    <name type="scientific">Edhazardia aedis (strain USNM 41457)</name>
    <name type="common">Microsporidian parasite</name>
    <dbReference type="NCBI Taxonomy" id="1003232"/>
    <lineage>
        <taxon>Eukaryota</taxon>
        <taxon>Fungi</taxon>
        <taxon>Fungi incertae sedis</taxon>
        <taxon>Microsporidia</taxon>
        <taxon>Edhazardia</taxon>
    </lineage>
</organism>
<evidence type="ECO:0000256" key="2">
    <source>
        <dbReference type="ARBA" id="ARBA00022980"/>
    </source>
</evidence>
<comment type="caution">
    <text evidence="6">The sequence shown here is derived from an EMBL/GenBank/DDBJ whole genome shotgun (WGS) entry which is preliminary data.</text>
</comment>
<dbReference type="InParanoid" id="J9DPC1"/>
<keyword evidence="3 4" id="KW-0687">Ribonucleoprotein</keyword>
<dbReference type="GO" id="GO:0005840">
    <property type="term" value="C:ribosome"/>
    <property type="evidence" value="ECO:0007669"/>
    <property type="project" value="UniProtKB-KW"/>
</dbReference>
<keyword evidence="2 4" id="KW-0689">Ribosomal protein</keyword>
<name>J9DPC1_EDHAE</name>
<accession>J9DPC1</accession>
<dbReference type="PANTHER" id="PTHR12850">
    <property type="entry name" value="40S RIBOSOMAL PROTEIN S25"/>
    <property type="match status" value="1"/>
</dbReference>
<gene>
    <name evidence="6" type="ORF">EDEG_02440</name>
</gene>
<sequence length="118" mass="12622">MAKKAPVSKAAQLLKAQQSGNKGSKKLKSKASTGKVKKAVQRSVSCDENLFKKIQKEILNNPVVTKSTVAEKYNLCVGVAQKILDHLFELGKLNLVSNHGMVKIYSKVSAVGAPAESA</sequence>
<dbReference type="Proteomes" id="UP000003163">
    <property type="component" value="Unassembled WGS sequence"/>
</dbReference>
<dbReference type="EMBL" id="AFBI03000043">
    <property type="protein sequence ID" value="EJW03187.1"/>
    <property type="molecule type" value="Genomic_DNA"/>
</dbReference>
<evidence type="ECO:0000256" key="3">
    <source>
        <dbReference type="ARBA" id="ARBA00023274"/>
    </source>
</evidence>
<evidence type="ECO:0000313" key="6">
    <source>
        <dbReference type="EMBL" id="EJW03187.1"/>
    </source>
</evidence>
<feature type="compositionally biased region" description="Basic residues" evidence="5">
    <location>
        <begin position="23"/>
        <end position="38"/>
    </location>
</feature>
<dbReference type="Gene3D" id="3.30.63.20">
    <property type="match status" value="1"/>
</dbReference>
<reference evidence="7" key="2">
    <citation type="submission" date="2015-07" db="EMBL/GenBank/DDBJ databases">
        <title>Contrasting host-pathogen interactions and genome evolution in two generalist and specialist microsporidian pathogens of mosquitoes.</title>
        <authorList>
            <consortium name="The Broad Institute Genomics Platform"/>
            <consortium name="The Broad Institute Genome Sequencing Center for Infectious Disease"/>
            <person name="Cuomo C.A."/>
            <person name="Sanscrainte N.D."/>
            <person name="Goldberg J.M."/>
            <person name="Heiman D."/>
            <person name="Young S."/>
            <person name="Zeng Q."/>
            <person name="Becnel J.J."/>
            <person name="Birren B.W."/>
        </authorList>
    </citation>
    <scope>NUCLEOTIDE SEQUENCE [LARGE SCALE GENOMIC DNA]</scope>
    <source>
        <strain evidence="7">USNM 41457</strain>
    </source>
</reference>
<dbReference type="InterPro" id="IPR004977">
    <property type="entry name" value="Ribosomal_eS25"/>
</dbReference>
<dbReference type="GO" id="GO:1990904">
    <property type="term" value="C:ribonucleoprotein complex"/>
    <property type="evidence" value="ECO:0007669"/>
    <property type="project" value="UniProtKB-KW"/>
</dbReference>
<dbReference type="OrthoDB" id="10263513at2759"/>
<dbReference type="AlphaFoldDB" id="J9DPC1"/>
<dbReference type="HOGENOM" id="CLU_129470_3_0_1"/>
<evidence type="ECO:0000256" key="5">
    <source>
        <dbReference type="SAM" id="MobiDB-lite"/>
    </source>
</evidence>
<dbReference type="VEuPathDB" id="MicrosporidiaDB:EDEG_02440"/>
<evidence type="ECO:0000256" key="1">
    <source>
        <dbReference type="ARBA" id="ARBA00009106"/>
    </source>
</evidence>
<comment type="similarity">
    <text evidence="1 4">Belongs to the eukaryotic ribosomal protein eS25 family.</text>
</comment>
<protein>
    <recommendedName>
        <fullName evidence="4">40S ribosomal protein S25</fullName>
    </recommendedName>
</protein>
<dbReference type="STRING" id="1003232.J9DPC1"/>
<keyword evidence="7" id="KW-1185">Reference proteome</keyword>
<feature type="region of interest" description="Disordered" evidence="5">
    <location>
        <begin position="1"/>
        <end position="38"/>
    </location>
</feature>